<sequence>MYIFVKEKDVSQPLDVTAEGRQRTTCRRILRLVLGHSKINKRLCIYIFKSSSNVNKQKRTWQQDTGEAKYMAIKHGSDIAIWFINVMKHFGRELESSIPFKTNNTAALINIINPDLSLASNT</sequence>
<dbReference type="Proteomes" id="UP000305362">
    <property type="component" value="Unassembled WGS sequence"/>
</dbReference>
<evidence type="ECO:0000313" key="1">
    <source>
        <dbReference type="EMBL" id="TIC24220.1"/>
    </source>
</evidence>
<gene>
    <name evidence="4" type="ORF">E3Q01_03968</name>
    <name evidence="3" type="ORF">E3Q02_04003</name>
    <name evidence="2" type="ORF">E3Q03_03904</name>
    <name evidence="1" type="ORF">E3Q10_04114</name>
</gene>
<evidence type="ECO:0000313" key="5">
    <source>
        <dbReference type="Proteomes" id="UP000305362"/>
    </source>
</evidence>
<dbReference type="EMBL" id="SPRO01000074">
    <property type="protein sequence ID" value="TIC24220.1"/>
    <property type="molecule type" value="Genomic_DNA"/>
</dbReference>
<evidence type="ECO:0000313" key="7">
    <source>
        <dbReference type="Proteomes" id="UP000309601"/>
    </source>
</evidence>
<name>A0A4V4MHJ1_9BASI</name>
<dbReference type="Proteomes" id="UP000310708">
    <property type="component" value="Unassembled WGS sequence"/>
</dbReference>
<evidence type="ECO:0000313" key="4">
    <source>
        <dbReference type="EMBL" id="TIC62392.1"/>
    </source>
</evidence>
<dbReference type="Proteomes" id="UP000305647">
    <property type="component" value="Unassembled WGS sequence"/>
</dbReference>
<dbReference type="EMBL" id="SPRV01000066">
    <property type="protein sequence ID" value="TIC59365.1"/>
    <property type="molecule type" value="Genomic_DNA"/>
</dbReference>
<accession>A0A4V4MHJ1</accession>
<dbReference type="Proteomes" id="UP000309601">
    <property type="component" value="Unassembled WGS sequence"/>
</dbReference>
<evidence type="ECO:0000313" key="2">
    <source>
        <dbReference type="EMBL" id="TIC59365.1"/>
    </source>
</evidence>
<dbReference type="EMBL" id="SPRW01000066">
    <property type="protein sequence ID" value="TIC61144.1"/>
    <property type="molecule type" value="Genomic_DNA"/>
</dbReference>
<dbReference type="AlphaFoldDB" id="A0A4V4MHJ1"/>
<protein>
    <submittedName>
        <fullName evidence="1">Uncharacterized protein</fullName>
    </submittedName>
</protein>
<evidence type="ECO:0000313" key="6">
    <source>
        <dbReference type="Proteomes" id="UP000305647"/>
    </source>
</evidence>
<dbReference type="OrthoDB" id="3344688at2759"/>
<dbReference type="EMBL" id="SPRX01000071">
    <property type="protein sequence ID" value="TIC62392.1"/>
    <property type="molecule type" value="Genomic_DNA"/>
</dbReference>
<evidence type="ECO:0000313" key="8">
    <source>
        <dbReference type="Proteomes" id="UP000310708"/>
    </source>
</evidence>
<comment type="caution">
    <text evidence="1">The sequence shown here is derived from an EMBL/GenBank/DDBJ whole genome shotgun (WGS) entry which is preliminary data.</text>
</comment>
<organism evidence="1 6">
    <name type="scientific">Wallemia mellicola</name>
    <dbReference type="NCBI Taxonomy" id="1708541"/>
    <lineage>
        <taxon>Eukaryota</taxon>
        <taxon>Fungi</taxon>
        <taxon>Dikarya</taxon>
        <taxon>Basidiomycota</taxon>
        <taxon>Wallemiomycotina</taxon>
        <taxon>Wallemiomycetes</taxon>
        <taxon>Wallemiales</taxon>
        <taxon>Wallemiaceae</taxon>
        <taxon>Wallemia</taxon>
    </lineage>
</organism>
<proteinExistence type="predicted"/>
<reference evidence="5 6" key="1">
    <citation type="submission" date="2019-03" db="EMBL/GenBank/DDBJ databases">
        <title>Sequencing 25 genomes of Wallemia mellicola.</title>
        <authorList>
            <person name="Gostincar C."/>
        </authorList>
    </citation>
    <scope>NUCLEOTIDE SEQUENCE [LARGE SCALE GENOMIC DNA]</scope>
    <source>
        <strain evidence="3 7">EXF-1274</strain>
        <strain evidence="2 5">EXF-1277</strain>
        <strain evidence="4 8">EXF-757</strain>
        <strain evidence="1 6">EXF-8738</strain>
    </source>
</reference>
<evidence type="ECO:0000313" key="3">
    <source>
        <dbReference type="EMBL" id="TIC61144.1"/>
    </source>
</evidence>